<evidence type="ECO:0000313" key="1">
    <source>
        <dbReference type="EMBL" id="MEI7104970.1"/>
    </source>
</evidence>
<dbReference type="EMBL" id="JBBBON010000031">
    <property type="protein sequence ID" value="MEI7104970.1"/>
    <property type="molecule type" value="Genomic_DNA"/>
</dbReference>
<comment type="caution">
    <text evidence="1">The sequence shown here is derived from an EMBL/GenBank/DDBJ whole genome shotgun (WGS) entry which is preliminary data.</text>
</comment>
<name>A0ABU8K5D7_9GAMM</name>
<organism evidence="1 2">
    <name type="scientific">Pectobacterium versatile</name>
    <dbReference type="NCBI Taxonomy" id="2488639"/>
    <lineage>
        <taxon>Bacteria</taxon>
        <taxon>Pseudomonadati</taxon>
        <taxon>Pseudomonadota</taxon>
        <taxon>Gammaproteobacteria</taxon>
        <taxon>Enterobacterales</taxon>
        <taxon>Pectobacteriaceae</taxon>
        <taxon>Pectobacterium</taxon>
    </lineage>
</organism>
<reference evidence="1 2" key="1">
    <citation type="submission" date="2024-03" db="EMBL/GenBank/DDBJ databases">
        <title>Analysis of soft rot Pectobacteriaceae population diversity in US potato growing regions between 2016 and 2022.</title>
        <authorList>
            <person name="Ma X."/>
            <person name="Zhang X."/>
            <person name="Stodghill P."/>
            <person name="Rioux R."/>
            <person name="Babler B."/>
            <person name="Shrestha S."/>
            <person name="Babler B."/>
            <person name="Rivedal H."/>
            <person name="Frost K."/>
            <person name="Hao J."/>
            <person name="Secor G."/>
            <person name="Swingle B."/>
        </authorList>
    </citation>
    <scope>NUCLEOTIDE SEQUENCE [LARGE SCALE GENOMIC DNA]</scope>
    <source>
        <strain evidence="1 2">UMSS2</strain>
    </source>
</reference>
<accession>A0ABU8K5D7</accession>
<evidence type="ECO:0000313" key="2">
    <source>
        <dbReference type="Proteomes" id="UP001313132"/>
    </source>
</evidence>
<dbReference type="RefSeq" id="WP_336858502.1">
    <property type="nucleotide sequence ID" value="NZ_JBBBOM010000091.1"/>
</dbReference>
<sequence length="142" mass="15930">MLPNLTSFTSIYARMNRYYGRRLSGIRLVHDQQLEVESILRQVKAAAENLSSLMVLPYTPQSDYRFEEVAGIDFVQSHEVIGVLLADLVAGATMRFFRDSDASTPISSEMREAMMRLVSEGDERTGYGLNQVVPTANVKHAN</sequence>
<protein>
    <submittedName>
        <fullName evidence="1">DUF3800 domain-containing protein</fullName>
    </submittedName>
</protein>
<gene>
    <name evidence="1" type="ORF">WCT63_21320</name>
</gene>
<proteinExistence type="predicted"/>
<dbReference type="Proteomes" id="UP001313132">
    <property type="component" value="Unassembled WGS sequence"/>
</dbReference>
<keyword evidence="2" id="KW-1185">Reference proteome</keyword>